<dbReference type="EMBL" id="VIIS01001207">
    <property type="protein sequence ID" value="KAF0300986.1"/>
    <property type="molecule type" value="Genomic_DNA"/>
</dbReference>
<feature type="region of interest" description="Disordered" evidence="2">
    <location>
        <begin position="133"/>
        <end position="152"/>
    </location>
</feature>
<feature type="coiled-coil region" evidence="1">
    <location>
        <begin position="57"/>
        <end position="123"/>
    </location>
</feature>
<name>A0A6A4W175_AMPAM</name>
<proteinExistence type="predicted"/>
<evidence type="ECO:0000256" key="2">
    <source>
        <dbReference type="SAM" id="MobiDB-lite"/>
    </source>
</evidence>
<dbReference type="AlphaFoldDB" id="A0A6A4W175"/>
<evidence type="ECO:0000256" key="1">
    <source>
        <dbReference type="SAM" id="Coils"/>
    </source>
</evidence>
<comment type="caution">
    <text evidence="3">The sequence shown here is derived from an EMBL/GenBank/DDBJ whole genome shotgun (WGS) entry which is preliminary data.</text>
</comment>
<gene>
    <name evidence="3" type="ORF">FJT64_026620</name>
</gene>
<feature type="region of interest" description="Disordered" evidence="2">
    <location>
        <begin position="12"/>
        <end position="37"/>
    </location>
</feature>
<sequence>MPRVWELLSYLRGEGDQPSQPDSKLRQTREASLPVDPASRRELDDLVATVGLQKKEIAQLTDELAGTNEDAQLELNQKTAELSRTTQQLAKLEGTAEEARGEVARLSQQTADQNKQIAHLETQLRTAKLAVAAAAAAPPPPPPPPPPPTIDPAEVEALRTELATVRESLRVSEAQRMQEIRMIQEVRKALDEALKENADLEASYRREVEQLKTVTAERETQLMEDAEARLREMQRDWKRRLEEREKAAEVGGSLDYKSQ</sequence>
<dbReference type="Proteomes" id="UP000440578">
    <property type="component" value="Unassembled WGS sequence"/>
</dbReference>
<feature type="compositionally biased region" description="Pro residues" evidence="2">
    <location>
        <begin position="137"/>
        <end position="150"/>
    </location>
</feature>
<feature type="coiled-coil region" evidence="1">
    <location>
        <begin position="155"/>
        <end position="243"/>
    </location>
</feature>
<keyword evidence="1" id="KW-0175">Coiled coil</keyword>
<dbReference type="Gene3D" id="1.20.1170.10">
    <property type="match status" value="1"/>
</dbReference>
<keyword evidence="4" id="KW-1185">Reference proteome</keyword>
<evidence type="ECO:0000313" key="3">
    <source>
        <dbReference type="EMBL" id="KAF0300986.1"/>
    </source>
</evidence>
<protein>
    <submittedName>
        <fullName evidence="3">Uncharacterized protein</fullName>
    </submittedName>
</protein>
<reference evidence="3 4" key="1">
    <citation type="submission" date="2019-07" db="EMBL/GenBank/DDBJ databases">
        <title>Draft genome assembly of a fouling barnacle, Amphibalanus amphitrite (Darwin, 1854): The first reference genome for Thecostraca.</title>
        <authorList>
            <person name="Kim W."/>
        </authorList>
    </citation>
    <scope>NUCLEOTIDE SEQUENCE [LARGE SCALE GENOMIC DNA]</scope>
    <source>
        <strain evidence="3">SNU_AA5</strain>
        <tissue evidence="3">Soma without cirri and trophi</tissue>
    </source>
</reference>
<evidence type="ECO:0000313" key="4">
    <source>
        <dbReference type="Proteomes" id="UP000440578"/>
    </source>
</evidence>
<dbReference type="OrthoDB" id="6363515at2759"/>
<organism evidence="3 4">
    <name type="scientific">Amphibalanus amphitrite</name>
    <name type="common">Striped barnacle</name>
    <name type="synonym">Balanus amphitrite</name>
    <dbReference type="NCBI Taxonomy" id="1232801"/>
    <lineage>
        <taxon>Eukaryota</taxon>
        <taxon>Metazoa</taxon>
        <taxon>Ecdysozoa</taxon>
        <taxon>Arthropoda</taxon>
        <taxon>Crustacea</taxon>
        <taxon>Multicrustacea</taxon>
        <taxon>Cirripedia</taxon>
        <taxon>Thoracica</taxon>
        <taxon>Thoracicalcarea</taxon>
        <taxon>Balanomorpha</taxon>
        <taxon>Balanoidea</taxon>
        <taxon>Balanidae</taxon>
        <taxon>Amphibalaninae</taxon>
        <taxon>Amphibalanus</taxon>
    </lineage>
</organism>
<accession>A0A6A4W175</accession>